<reference evidence="3" key="2">
    <citation type="journal article" date="2016" name="PLoS ONE">
        <title>Comparison of O-Antigen Gene Clusters of All O-Serogroups of Escherichia coli and Proposal for Adopting a New Nomenclature for O-Typing.</title>
        <authorList>
            <person name="DebRoy C."/>
            <person name="Fratamico P.M."/>
            <person name="Yan X."/>
            <person name="Baranzoni G."/>
            <person name="Liu Y."/>
            <person name="Needleman D.S."/>
            <person name="Tebbs R."/>
            <person name="O'Connell C.D."/>
            <person name="Allred A."/>
            <person name="Swimley M."/>
            <person name="Mwangi M."/>
            <person name="Kapur V."/>
            <person name="Raygoza Garay J.A."/>
            <person name="Roberts E.L."/>
            <person name="Katani R."/>
        </authorList>
    </citation>
    <scope>NUCLEOTIDE SEQUENCE</scope>
    <source>
        <strain evidence="3">N 87</strain>
    </source>
</reference>
<dbReference type="EMBL" id="AB812056">
    <property type="protein sequence ID" value="BAQ01657.1"/>
    <property type="molecule type" value="Genomic_DNA"/>
</dbReference>
<dbReference type="PATRIC" id="fig|562.7286.peg.2355"/>
<dbReference type="InterPro" id="IPR001296">
    <property type="entry name" value="Glyco_trans_1"/>
</dbReference>
<keyword evidence="4" id="KW-0808">Transferase</keyword>
<dbReference type="Gene3D" id="3.40.50.2000">
    <property type="entry name" value="Glycogen Phosphorylase B"/>
    <property type="match status" value="2"/>
</dbReference>
<evidence type="ECO:0000313" key="3">
    <source>
        <dbReference type="EMBL" id="AIG62488.1"/>
    </source>
</evidence>
<evidence type="ECO:0000259" key="1">
    <source>
        <dbReference type="Pfam" id="PF00534"/>
    </source>
</evidence>
<reference evidence="4" key="1">
    <citation type="journal article" date="2014" name="DNA Res.">
        <title>A complete view of the genetic diversity of the Escherichia coli O-antigen biosynthesis gene cluster.</title>
        <authorList>
            <person name="Iguchi A."/>
            <person name="Iyoda S."/>
            <person name="Kikuchi T."/>
            <person name="Ogura Y."/>
            <person name="Katsura K."/>
            <person name="Ohnishi M."/>
            <person name="Hayashi T."/>
            <person name="Thomson N.R."/>
        </authorList>
    </citation>
    <scope>NUCLEOTIDE SEQUENCE</scope>
    <source>
        <strain evidence="4">N87</strain>
    </source>
</reference>
<proteinExistence type="predicted"/>
<feature type="domain" description="Glycosyl transferase family 1" evidence="1">
    <location>
        <begin position="230"/>
        <end position="365"/>
    </location>
</feature>
<dbReference type="InterPro" id="IPR050194">
    <property type="entry name" value="Glycosyltransferase_grp1"/>
</dbReference>
<evidence type="ECO:0000313" key="4">
    <source>
        <dbReference type="EMBL" id="BAQ01657.1"/>
    </source>
</evidence>
<dbReference type="AlphaFoldDB" id="A0A0A8J6I7"/>
<organism evidence="4">
    <name type="scientific">Escherichia coli</name>
    <dbReference type="NCBI Taxonomy" id="562"/>
    <lineage>
        <taxon>Bacteria</taxon>
        <taxon>Pseudomonadati</taxon>
        <taxon>Pseudomonadota</taxon>
        <taxon>Gammaproteobacteria</taxon>
        <taxon>Enterobacterales</taxon>
        <taxon>Enterobacteriaceae</taxon>
        <taxon>Escherichia</taxon>
    </lineage>
</organism>
<accession>A0A0A8J6I7</accession>
<dbReference type="Pfam" id="PF13439">
    <property type="entry name" value="Glyco_transf_4"/>
    <property type="match status" value="1"/>
</dbReference>
<gene>
    <name evidence="3" type="primary">glgA</name>
    <name evidence="5" type="ORF">C719_000048</name>
</gene>
<dbReference type="Proteomes" id="UP000527548">
    <property type="component" value="Unassembled WGS sequence"/>
</dbReference>
<name>A0A0A8J6I7_ECOLX</name>
<dbReference type="InterPro" id="IPR028098">
    <property type="entry name" value="Glyco_trans_4-like_N"/>
</dbReference>
<feature type="domain" description="Glycosyltransferase subfamily 4-like N-terminal" evidence="2">
    <location>
        <begin position="15"/>
        <end position="119"/>
    </location>
</feature>
<dbReference type="EMBL" id="AATJOC010000001">
    <property type="protein sequence ID" value="EFM0250934.1"/>
    <property type="molecule type" value="Genomic_DNA"/>
</dbReference>
<protein>
    <submittedName>
        <fullName evidence="3">Glycogen synthase</fullName>
    </submittedName>
    <submittedName>
        <fullName evidence="5">Glycosyltransferase family 4 protein</fullName>
    </submittedName>
    <submittedName>
        <fullName evidence="4">Putative glycosyltransferase</fullName>
    </submittedName>
</protein>
<evidence type="ECO:0000259" key="2">
    <source>
        <dbReference type="Pfam" id="PF13439"/>
    </source>
</evidence>
<dbReference type="RefSeq" id="WP_001767429.1">
    <property type="nucleotide sequence ID" value="NZ_BFWO01000004.1"/>
</dbReference>
<dbReference type="GO" id="GO:0016757">
    <property type="term" value="F:glycosyltransferase activity"/>
    <property type="evidence" value="ECO:0007669"/>
    <property type="project" value="TreeGrafter"/>
</dbReference>
<evidence type="ECO:0000313" key="6">
    <source>
        <dbReference type="Proteomes" id="UP000527548"/>
    </source>
</evidence>
<dbReference type="Pfam" id="PF00534">
    <property type="entry name" value="Glycos_transf_1"/>
    <property type="match status" value="1"/>
</dbReference>
<dbReference type="PANTHER" id="PTHR45947:SF13">
    <property type="entry name" value="TRANSFERASE"/>
    <property type="match status" value="1"/>
</dbReference>
<dbReference type="PANTHER" id="PTHR45947">
    <property type="entry name" value="SULFOQUINOVOSYL TRANSFERASE SQD2"/>
    <property type="match status" value="1"/>
</dbReference>
<sequence>MKVLHVATGFPFLYVGGITNYVRSLVISQRNAGHEVHVLSGGCSSENLEYVTNIYSKKIKPFSLKLSIEDEKYAKEVLNICREYDIVHFHMVLDFPSSLLSRLSKEIPKYVVSLHDYFLICPRIFMSDYKNNICHEVNIDKCNVCCGYFDSIDIARKISSKLSIPLPRIKTNEPARRIENVKTFLEGASLLLPVSEKVKEIYSKLVPNASYKVLHIGNITATELPLPKEENGKIIIGILGTLSYIKGSDIILKIIKQTTNKNIEFHFYGRADKKWLTRLEKYGLINKGTYVQENLKEIISTINLGLVVPIWEDNAPQVVMEFLNLKTPVLATSRGGIPDFIQHLVNGYLFDPDDQCSFQAFIAWINNLNRKTIVQLNAGVKKLKTPEQHEKEIDRVYHVIKNI</sequence>
<dbReference type="SUPFAM" id="SSF53756">
    <property type="entry name" value="UDP-Glycosyltransferase/glycogen phosphorylase"/>
    <property type="match status" value="1"/>
</dbReference>
<evidence type="ECO:0000313" key="5">
    <source>
        <dbReference type="EMBL" id="EFM0250934.1"/>
    </source>
</evidence>
<dbReference type="EMBL" id="KJ755553">
    <property type="protein sequence ID" value="AIG62488.1"/>
    <property type="molecule type" value="Genomic_DNA"/>
</dbReference>
<reference evidence="5 6" key="3">
    <citation type="submission" date="2018-08" db="EMBL/GenBank/DDBJ databases">
        <authorList>
            <consortium name="GenomeTrakr network: Whole genome sequencing for foodborne pathogen traceback"/>
        </authorList>
    </citation>
    <scope>NUCLEOTIDE SEQUENCE [LARGE SCALE GENOMIC DNA]</scope>
    <source>
        <strain evidence="5 6">AZ-TG73163</strain>
    </source>
</reference>